<evidence type="ECO:0000313" key="7">
    <source>
        <dbReference type="EMBL" id="NLP85794.1"/>
    </source>
</evidence>
<comment type="caution">
    <text evidence="7">The sequence shown here is derived from an EMBL/GenBank/DDBJ whole genome shotgun (WGS) entry which is preliminary data.</text>
</comment>
<gene>
    <name evidence="7" type="ORF">HF576_18330</name>
</gene>
<dbReference type="EMBL" id="JABACI010000005">
    <property type="protein sequence ID" value="NLP85794.1"/>
    <property type="molecule type" value="Genomic_DNA"/>
</dbReference>
<sequence>MLGATGHRIDVVVIGGGYAGVMTANRLTQRSDVSVTLVNPRDRFVERIRLHQLVGGSDDAVMPFNELLAGEVKLVVDTATAIDPARRRVTLEKGEPLSYDYLVYAAGSSSASLQVPGAAEFALPISTLEEAERVRGVLAGTPKDSPVVVVGSGPLGIETAAELAELGRRVTLVCGRILSPYSHPSARRTIRRRLEALHVVLLEGDAATAAAVTPDAVELADGRTVTSAVTIWTAGFAAAGLARHSGLTTDAEGRLVTDETLTSVDDDRIVATGDAASPSHVPLRMSCQAALPLGSHAADTVLNRISGEEPAGFDRGIGAMCVSLGRDYGIFQFARFDDTAIRLHVPGRLGALLKEEACKSPISQIKTEARKPGAHRWLVKDTRRAERVRAALAAEGNTVLSR</sequence>
<dbReference type="InterPro" id="IPR051169">
    <property type="entry name" value="NADH-Q_oxidoreductase"/>
</dbReference>
<dbReference type="InterPro" id="IPR036188">
    <property type="entry name" value="FAD/NAD-bd_sf"/>
</dbReference>
<evidence type="ECO:0000256" key="3">
    <source>
        <dbReference type="ARBA" id="ARBA00022630"/>
    </source>
</evidence>
<keyword evidence="8" id="KW-1185">Reference proteome</keyword>
<dbReference type="Gene3D" id="3.50.50.100">
    <property type="match status" value="1"/>
</dbReference>
<dbReference type="SUPFAM" id="SSF51905">
    <property type="entry name" value="FAD/NAD(P)-binding domain"/>
    <property type="match status" value="2"/>
</dbReference>
<reference evidence="7 8" key="1">
    <citation type="submission" date="2020-04" db="EMBL/GenBank/DDBJ databases">
        <title>CFH 90308 Microbacterium sp.</title>
        <authorList>
            <person name="Nie G."/>
            <person name="Ming H."/>
            <person name="Xia T."/>
        </authorList>
    </citation>
    <scope>NUCLEOTIDE SEQUENCE [LARGE SCALE GENOMIC DNA]</scope>
    <source>
        <strain evidence="7 8">CFH 90308</strain>
    </source>
</reference>
<dbReference type="PANTHER" id="PTHR42913:SF3">
    <property type="entry name" value="64 KDA MITOCHONDRIAL NADH DEHYDROGENASE (EUROFUNG)"/>
    <property type="match status" value="1"/>
</dbReference>
<keyword evidence="5" id="KW-0560">Oxidoreductase</keyword>
<comment type="similarity">
    <text evidence="2">Belongs to the NADH dehydrogenase family.</text>
</comment>
<dbReference type="Pfam" id="PF07992">
    <property type="entry name" value="Pyr_redox_2"/>
    <property type="match status" value="1"/>
</dbReference>
<accession>A0ABX1KI29</accession>
<keyword evidence="3" id="KW-0285">Flavoprotein</keyword>
<organism evidence="7 8">
    <name type="scientific">Microbacterium salsuginis</name>
    <dbReference type="NCBI Taxonomy" id="2722803"/>
    <lineage>
        <taxon>Bacteria</taxon>
        <taxon>Bacillati</taxon>
        <taxon>Actinomycetota</taxon>
        <taxon>Actinomycetes</taxon>
        <taxon>Micrococcales</taxon>
        <taxon>Microbacteriaceae</taxon>
        <taxon>Microbacterium</taxon>
    </lineage>
</organism>
<evidence type="ECO:0000256" key="2">
    <source>
        <dbReference type="ARBA" id="ARBA00005272"/>
    </source>
</evidence>
<name>A0ABX1KI29_9MICO</name>
<dbReference type="Proteomes" id="UP001429745">
    <property type="component" value="Unassembled WGS sequence"/>
</dbReference>
<proteinExistence type="inferred from homology"/>
<dbReference type="RefSeq" id="WP_168914254.1">
    <property type="nucleotide sequence ID" value="NZ_JABACI010000005.1"/>
</dbReference>
<protein>
    <submittedName>
        <fullName evidence="7">FAD-dependent oxidoreductase</fullName>
    </submittedName>
</protein>
<dbReference type="PRINTS" id="PR00368">
    <property type="entry name" value="FADPNR"/>
</dbReference>
<evidence type="ECO:0000259" key="6">
    <source>
        <dbReference type="Pfam" id="PF07992"/>
    </source>
</evidence>
<evidence type="ECO:0000313" key="8">
    <source>
        <dbReference type="Proteomes" id="UP001429745"/>
    </source>
</evidence>
<evidence type="ECO:0000256" key="5">
    <source>
        <dbReference type="ARBA" id="ARBA00023002"/>
    </source>
</evidence>
<comment type="cofactor">
    <cofactor evidence="1">
        <name>FAD</name>
        <dbReference type="ChEBI" id="CHEBI:57692"/>
    </cofactor>
</comment>
<dbReference type="InterPro" id="IPR023753">
    <property type="entry name" value="FAD/NAD-binding_dom"/>
</dbReference>
<dbReference type="PANTHER" id="PTHR42913">
    <property type="entry name" value="APOPTOSIS-INDUCING FACTOR 1"/>
    <property type="match status" value="1"/>
</dbReference>
<evidence type="ECO:0000256" key="4">
    <source>
        <dbReference type="ARBA" id="ARBA00022827"/>
    </source>
</evidence>
<evidence type="ECO:0000256" key="1">
    <source>
        <dbReference type="ARBA" id="ARBA00001974"/>
    </source>
</evidence>
<feature type="domain" description="FAD/NAD(P)-binding" evidence="6">
    <location>
        <begin position="10"/>
        <end position="281"/>
    </location>
</feature>
<dbReference type="PRINTS" id="PR00469">
    <property type="entry name" value="PNDRDTASEII"/>
</dbReference>
<keyword evidence="4" id="KW-0274">FAD</keyword>